<comment type="caution">
    <text evidence="4">The sequence shown here is derived from an EMBL/GenBank/DDBJ whole genome shotgun (WGS) entry which is preliminary data.</text>
</comment>
<keyword evidence="2" id="KW-0472">Membrane</keyword>
<name>A0A847ETL7_9BACT</name>
<keyword evidence="1" id="KW-0732">Signal</keyword>
<evidence type="ECO:0000256" key="2">
    <source>
        <dbReference type="SAM" id="Phobius"/>
    </source>
</evidence>
<proteinExistence type="predicted"/>
<dbReference type="SMART" id="SM01208">
    <property type="entry name" value="G5"/>
    <property type="match status" value="1"/>
</dbReference>
<organism evidence="4 5">
    <name type="scientific">Candidatus Dojkabacteria bacterium</name>
    <dbReference type="NCBI Taxonomy" id="2099670"/>
    <lineage>
        <taxon>Bacteria</taxon>
        <taxon>Candidatus Dojkabacteria</taxon>
    </lineage>
</organism>
<evidence type="ECO:0000259" key="3">
    <source>
        <dbReference type="PROSITE" id="PS51109"/>
    </source>
</evidence>
<sequence>MDTQTDLNNNKKNLIYSLFLLLPFFVFSFFLLYYSKGLLFAQESANKLNVEIEEYLYLPNTTKERASYGPKLISIKRGDEVVNILTTLTSVEDILKDNGFTLEKNDYVYLNTQYVVDRSIIKIVRTSSVLFESVEEIPYLSVTKENSNLLRGQNSIIQEGVMGVKKEVYQNTYEDGVLVKSVLTDEIVLKHPQKEIIEIGTSWYTLEGIELHDYNCPYWYSVVDSGPYSQEEKEWLKYIMYCESGCNAESNKSSYKGLFQWSPYWWSKQFSENIFDGHAQIKHTIEKYRAGESTRASQWPACNAKYLREKK</sequence>
<dbReference type="Pfam" id="PF07501">
    <property type="entry name" value="G5"/>
    <property type="match status" value="1"/>
</dbReference>
<evidence type="ECO:0000256" key="1">
    <source>
        <dbReference type="ARBA" id="ARBA00022729"/>
    </source>
</evidence>
<reference evidence="4 5" key="1">
    <citation type="journal article" date="2020" name="Biotechnol. Biofuels">
        <title>New insights from the biogas microbiome by comprehensive genome-resolved metagenomics of nearly 1600 species originating from multiple anaerobic digesters.</title>
        <authorList>
            <person name="Campanaro S."/>
            <person name="Treu L."/>
            <person name="Rodriguez-R L.M."/>
            <person name="Kovalovszki A."/>
            <person name="Ziels R.M."/>
            <person name="Maus I."/>
            <person name="Zhu X."/>
            <person name="Kougias P.G."/>
            <person name="Basile A."/>
            <person name="Luo G."/>
            <person name="Schluter A."/>
            <person name="Konstantinidis K.T."/>
            <person name="Angelidaki I."/>
        </authorList>
    </citation>
    <scope>NUCLEOTIDE SEQUENCE [LARGE SCALE GENOMIC DNA]</scope>
    <source>
        <strain evidence="4">AS06rmzACSIP_421</strain>
    </source>
</reference>
<feature type="transmembrane region" description="Helical" evidence="2">
    <location>
        <begin position="14"/>
        <end position="34"/>
    </location>
</feature>
<gene>
    <name evidence="4" type="ORF">GX618_02705</name>
</gene>
<dbReference type="AlphaFoldDB" id="A0A847ETL7"/>
<dbReference type="EMBL" id="JAAZAL010000101">
    <property type="protein sequence ID" value="NLE31159.1"/>
    <property type="molecule type" value="Genomic_DNA"/>
</dbReference>
<protein>
    <recommendedName>
        <fullName evidence="3">G5 domain-containing protein</fullName>
    </recommendedName>
</protein>
<evidence type="ECO:0000313" key="4">
    <source>
        <dbReference type="EMBL" id="NLE31159.1"/>
    </source>
</evidence>
<accession>A0A847ETL7</accession>
<feature type="domain" description="G5" evidence="3">
    <location>
        <begin position="123"/>
        <end position="203"/>
    </location>
</feature>
<keyword evidence="2" id="KW-1133">Transmembrane helix</keyword>
<dbReference type="Proteomes" id="UP000554004">
    <property type="component" value="Unassembled WGS sequence"/>
</dbReference>
<evidence type="ECO:0000313" key="5">
    <source>
        <dbReference type="Proteomes" id="UP000554004"/>
    </source>
</evidence>
<dbReference type="Gene3D" id="2.20.230.10">
    <property type="entry name" value="Resuscitation-promoting factor rpfb"/>
    <property type="match status" value="1"/>
</dbReference>
<dbReference type="InterPro" id="IPR011098">
    <property type="entry name" value="G5_dom"/>
</dbReference>
<dbReference type="PROSITE" id="PS51109">
    <property type="entry name" value="G5"/>
    <property type="match status" value="1"/>
</dbReference>
<keyword evidence="2" id="KW-0812">Transmembrane</keyword>